<dbReference type="Gene3D" id="1.20.1070.10">
    <property type="entry name" value="Rhodopsin 7-helix transmembrane proteins"/>
    <property type="match status" value="1"/>
</dbReference>
<evidence type="ECO:0000256" key="1">
    <source>
        <dbReference type="ARBA" id="ARBA00004651"/>
    </source>
</evidence>
<evidence type="ECO:0000313" key="12">
    <source>
        <dbReference type="EMBL" id="KXS14492.1"/>
    </source>
</evidence>
<gene>
    <name evidence="12" type="ORF">M427DRAFT_498701</name>
</gene>
<dbReference type="Pfam" id="PF00001">
    <property type="entry name" value="7tm_1"/>
    <property type="match status" value="1"/>
</dbReference>
<dbReference type="EMBL" id="KQ965769">
    <property type="protein sequence ID" value="KXS14492.1"/>
    <property type="molecule type" value="Genomic_DNA"/>
</dbReference>
<evidence type="ECO:0000256" key="5">
    <source>
        <dbReference type="ARBA" id="ARBA00023040"/>
    </source>
</evidence>
<dbReference type="PANTHER" id="PTHR24228:SF59">
    <property type="entry name" value="NEUROPEPTIDE RECEPTOR 15"/>
    <property type="match status" value="1"/>
</dbReference>
<evidence type="ECO:0000256" key="10">
    <source>
        <dbReference type="SAM" id="Phobius"/>
    </source>
</evidence>
<evidence type="ECO:0000256" key="2">
    <source>
        <dbReference type="ARBA" id="ARBA00022475"/>
    </source>
</evidence>
<feature type="region of interest" description="Disordered" evidence="9">
    <location>
        <begin position="327"/>
        <end position="355"/>
    </location>
</feature>
<evidence type="ECO:0000256" key="3">
    <source>
        <dbReference type="ARBA" id="ARBA00022692"/>
    </source>
</evidence>
<feature type="transmembrane region" description="Helical" evidence="10">
    <location>
        <begin position="48"/>
        <end position="67"/>
    </location>
</feature>
<dbReference type="InterPro" id="IPR000276">
    <property type="entry name" value="GPCR_Rhodpsn"/>
</dbReference>
<keyword evidence="5" id="KW-0297">G-protein coupled receptor</keyword>
<keyword evidence="13" id="KW-1185">Reference proteome</keyword>
<keyword evidence="6 10" id="KW-0472">Membrane</keyword>
<feature type="transmembrane region" description="Helical" evidence="10">
    <location>
        <begin position="125"/>
        <end position="147"/>
    </location>
</feature>
<dbReference type="PROSITE" id="PS50262">
    <property type="entry name" value="G_PROTEIN_RECEP_F1_2"/>
    <property type="match status" value="1"/>
</dbReference>
<dbReference type="InterPro" id="IPR017452">
    <property type="entry name" value="GPCR_Rhodpsn_7TM"/>
</dbReference>
<feature type="transmembrane region" description="Helical" evidence="10">
    <location>
        <begin position="15"/>
        <end position="36"/>
    </location>
</feature>
<keyword evidence="2" id="KW-1003">Cell membrane</keyword>
<evidence type="ECO:0000256" key="9">
    <source>
        <dbReference type="SAM" id="MobiDB-lite"/>
    </source>
</evidence>
<evidence type="ECO:0000256" key="6">
    <source>
        <dbReference type="ARBA" id="ARBA00023136"/>
    </source>
</evidence>
<feature type="transmembrane region" description="Helical" evidence="10">
    <location>
        <begin position="167"/>
        <end position="193"/>
    </location>
</feature>
<name>A0A139ACF1_GONPJ</name>
<evidence type="ECO:0000313" key="13">
    <source>
        <dbReference type="Proteomes" id="UP000070544"/>
    </source>
</evidence>
<organism evidence="12 13">
    <name type="scientific">Gonapodya prolifera (strain JEL478)</name>
    <name type="common">Monoblepharis prolifera</name>
    <dbReference type="NCBI Taxonomy" id="1344416"/>
    <lineage>
        <taxon>Eukaryota</taxon>
        <taxon>Fungi</taxon>
        <taxon>Fungi incertae sedis</taxon>
        <taxon>Chytridiomycota</taxon>
        <taxon>Chytridiomycota incertae sedis</taxon>
        <taxon>Monoblepharidomycetes</taxon>
        <taxon>Monoblepharidales</taxon>
        <taxon>Gonapodyaceae</taxon>
        <taxon>Gonapodya</taxon>
    </lineage>
</organism>
<dbReference type="OrthoDB" id="9996086at2759"/>
<keyword evidence="4 10" id="KW-1133">Transmembrane helix</keyword>
<feature type="transmembrane region" description="Helical" evidence="10">
    <location>
        <begin position="239"/>
        <end position="262"/>
    </location>
</feature>
<sequence>MEDESDEDAERMCSVALMGVAVTGLLAMVVLGGNFIRVKDFRNPINHVYVSLFAADSVLILTVIVGQTVRFVTGTLRLPNWACQTEGGLLALAAMVSVASIAHIGRERYNIVVQQFSYDLAAHRVGIVFTWVSVACLATALGVVGGSSQHTGLSICAGDFTSRDNRVVIVAILITVSSIGGSVLLALFSYVCIAKAIFDVRYNRLQTGASRTELTASSINARNERSLKSPIKSTEIHPAVTALTIATSYFVTWATFALGILVPEVTTGTHAGGVDATIVEPVLWMLIFWHCSVWDVVLVSGLDPELRAEIRRVVARWWAGGHSDVGNDHESAQIAQPRTKDMNQASDHRRKLGNEAPDVLRTAAGSYPSV</sequence>
<dbReference type="Proteomes" id="UP000070544">
    <property type="component" value="Unassembled WGS sequence"/>
</dbReference>
<keyword evidence="8" id="KW-0807">Transducer</keyword>
<feature type="domain" description="G-protein coupled receptors family 1 profile" evidence="11">
    <location>
        <begin position="23"/>
        <end position="298"/>
    </location>
</feature>
<evidence type="ECO:0000256" key="8">
    <source>
        <dbReference type="ARBA" id="ARBA00023224"/>
    </source>
</evidence>
<evidence type="ECO:0000259" key="11">
    <source>
        <dbReference type="PROSITE" id="PS50262"/>
    </source>
</evidence>
<keyword evidence="7" id="KW-0675">Receptor</keyword>
<feature type="transmembrane region" description="Helical" evidence="10">
    <location>
        <begin position="87"/>
        <end position="104"/>
    </location>
</feature>
<feature type="transmembrane region" description="Helical" evidence="10">
    <location>
        <begin position="282"/>
        <end position="302"/>
    </location>
</feature>
<dbReference type="GO" id="GO:0004930">
    <property type="term" value="F:G protein-coupled receptor activity"/>
    <property type="evidence" value="ECO:0007669"/>
    <property type="project" value="UniProtKB-KW"/>
</dbReference>
<evidence type="ECO:0000256" key="4">
    <source>
        <dbReference type="ARBA" id="ARBA00022989"/>
    </source>
</evidence>
<dbReference type="AlphaFoldDB" id="A0A139ACF1"/>
<dbReference type="STRING" id="1344416.A0A139ACF1"/>
<protein>
    <recommendedName>
        <fullName evidence="11">G-protein coupled receptors family 1 profile domain-containing protein</fullName>
    </recommendedName>
</protein>
<accession>A0A139ACF1</accession>
<comment type="subcellular location">
    <subcellularLocation>
        <location evidence="1">Cell membrane</location>
        <topology evidence="1">Multi-pass membrane protein</topology>
    </subcellularLocation>
</comment>
<proteinExistence type="predicted"/>
<keyword evidence="3 10" id="KW-0812">Transmembrane</keyword>
<dbReference type="SUPFAM" id="SSF81321">
    <property type="entry name" value="Family A G protein-coupled receptor-like"/>
    <property type="match status" value="1"/>
</dbReference>
<dbReference type="GO" id="GO:0005886">
    <property type="term" value="C:plasma membrane"/>
    <property type="evidence" value="ECO:0007669"/>
    <property type="project" value="UniProtKB-SubCell"/>
</dbReference>
<dbReference type="PANTHER" id="PTHR24228">
    <property type="entry name" value="B2 BRADYKININ RECEPTOR/ANGIOTENSIN II RECEPTOR"/>
    <property type="match status" value="1"/>
</dbReference>
<evidence type="ECO:0000256" key="7">
    <source>
        <dbReference type="ARBA" id="ARBA00023170"/>
    </source>
</evidence>
<reference evidence="12 13" key="1">
    <citation type="journal article" date="2015" name="Genome Biol. Evol.">
        <title>Phylogenomic analyses indicate that early fungi evolved digesting cell walls of algal ancestors of land plants.</title>
        <authorList>
            <person name="Chang Y."/>
            <person name="Wang S."/>
            <person name="Sekimoto S."/>
            <person name="Aerts A.L."/>
            <person name="Choi C."/>
            <person name="Clum A."/>
            <person name="LaButti K.M."/>
            <person name="Lindquist E.A."/>
            <person name="Yee Ngan C."/>
            <person name="Ohm R.A."/>
            <person name="Salamov A.A."/>
            <person name="Grigoriev I.V."/>
            <person name="Spatafora J.W."/>
            <person name="Berbee M.L."/>
        </authorList>
    </citation>
    <scope>NUCLEOTIDE SEQUENCE [LARGE SCALE GENOMIC DNA]</scope>
    <source>
        <strain evidence="12 13">JEL478</strain>
    </source>
</reference>